<dbReference type="PATRIC" id="fig|1618997.3.peg.900"/>
<name>A0A0G0VDC2_9BACT</name>
<proteinExistence type="inferred from homology"/>
<evidence type="ECO:0000256" key="1">
    <source>
        <dbReference type="ARBA" id="ARBA00010641"/>
    </source>
</evidence>
<dbReference type="SUPFAM" id="SSF88946">
    <property type="entry name" value="Sigma2 domain of RNA polymerase sigma factors"/>
    <property type="match status" value="1"/>
</dbReference>
<dbReference type="GO" id="GO:0003677">
    <property type="term" value="F:DNA binding"/>
    <property type="evidence" value="ECO:0007669"/>
    <property type="project" value="UniProtKB-KW"/>
</dbReference>
<dbReference type="PANTHER" id="PTHR43133">
    <property type="entry name" value="RNA POLYMERASE ECF-TYPE SIGMA FACTO"/>
    <property type="match status" value="1"/>
</dbReference>
<keyword evidence="4" id="KW-0238">DNA-binding</keyword>
<dbReference type="Gene3D" id="1.10.10.10">
    <property type="entry name" value="Winged helix-like DNA-binding domain superfamily/Winged helix DNA-binding domain"/>
    <property type="match status" value="1"/>
</dbReference>
<gene>
    <name evidence="8" type="ORF">UU48_C0011G0028</name>
</gene>
<protein>
    <submittedName>
        <fullName evidence="8">RNA polymerase sigma factor, sigma-70 family</fullName>
    </submittedName>
</protein>
<dbReference type="Pfam" id="PF04542">
    <property type="entry name" value="Sigma70_r2"/>
    <property type="match status" value="1"/>
</dbReference>
<dbReference type="InterPro" id="IPR036388">
    <property type="entry name" value="WH-like_DNA-bd_sf"/>
</dbReference>
<dbReference type="NCBIfam" id="TIGR02937">
    <property type="entry name" value="sigma70-ECF"/>
    <property type="match status" value="1"/>
</dbReference>
<evidence type="ECO:0000313" key="9">
    <source>
        <dbReference type="Proteomes" id="UP000034746"/>
    </source>
</evidence>
<dbReference type="InterPro" id="IPR013325">
    <property type="entry name" value="RNA_pol_sigma_r2"/>
</dbReference>
<evidence type="ECO:0000259" key="6">
    <source>
        <dbReference type="Pfam" id="PF04542"/>
    </source>
</evidence>
<dbReference type="InterPro" id="IPR013324">
    <property type="entry name" value="RNA_pol_sigma_r3/r4-like"/>
</dbReference>
<dbReference type="InterPro" id="IPR039425">
    <property type="entry name" value="RNA_pol_sigma-70-like"/>
</dbReference>
<reference evidence="8 9" key="1">
    <citation type="journal article" date="2015" name="Nature">
        <title>rRNA introns, odd ribosomes, and small enigmatic genomes across a large radiation of phyla.</title>
        <authorList>
            <person name="Brown C.T."/>
            <person name="Hug L.A."/>
            <person name="Thomas B.C."/>
            <person name="Sharon I."/>
            <person name="Castelle C.J."/>
            <person name="Singh A."/>
            <person name="Wilkins M.J."/>
            <person name="Williams K.H."/>
            <person name="Banfield J.F."/>
        </authorList>
    </citation>
    <scope>NUCLEOTIDE SEQUENCE [LARGE SCALE GENOMIC DNA]</scope>
</reference>
<accession>A0A0G0VDC2</accession>
<evidence type="ECO:0000256" key="2">
    <source>
        <dbReference type="ARBA" id="ARBA00023015"/>
    </source>
</evidence>
<evidence type="ECO:0000256" key="3">
    <source>
        <dbReference type="ARBA" id="ARBA00023082"/>
    </source>
</evidence>
<keyword evidence="3" id="KW-0731">Sigma factor</keyword>
<dbReference type="Proteomes" id="UP000034746">
    <property type="component" value="Unassembled WGS sequence"/>
</dbReference>
<dbReference type="EMBL" id="LCAU01000011">
    <property type="protein sequence ID" value="KKR97636.1"/>
    <property type="molecule type" value="Genomic_DNA"/>
</dbReference>
<comment type="similarity">
    <text evidence="1">Belongs to the sigma-70 factor family. ECF subfamily.</text>
</comment>
<dbReference type="InterPro" id="IPR014284">
    <property type="entry name" value="RNA_pol_sigma-70_dom"/>
</dbReference>
<dbReference type="GO" id="GO:0016987">
    <property type="term" value="F:sigma factor activity"/>
    <property type="evidence" value="ECO:0007669"/>
    <property type="project" value="UniProtKB-KW"/>
</dbReference>
<dbReference type="CDD" id="cd06171">
    <property type="entry name" value="Sigma70_r4"/>
    <property type="match status" value="1"/>
</dbReference>
<dbReference type="SUPFAM" id="SSF88659">
    <property type="entry name" value="Sigma3 and sigma4 domains of RNA polymerase sigma factors"/>
    <property type="match status" value="1"/>
</dbReference>
<evidence type="ECO:0000256" key="5">
    <source>
        <dbReference type="ARBA" id="ARBA00023163"/>
    </source>
</evidence>
<dbReference type="InterPro" id="IPR013249">
    <property type="entry name" value="RNA_pol_sigma70_r4_t2"/>
</dbReference>
<dbReference type="GO" id="GO:0006352">
    <property type="term" value="P:DNA-templated transcription initiation"/>
    <property type="evidence" value="ECO:0007669"/>
    <property type="project" value="InterPro"/>
</dbReference>
<keyword evidence="2" id="KW-0805">Transcription regulation</keyword>
<comment type="caution">
    <text evidence="8">The sequence shown here is derived from an EMBL/GenBank/DDBJ whole genome shotgun (WGS) entry which is preliminary data.</text>
</comment>
<feature type="domain" description="RNA polymerase sigma factor 70 region 4 type 2" evidence="7">
    <location>
        <begin position="118"/>
        <end position="169"/>
    </location>
</feature>
<dbReference type="InterPro" id="IPR007627">
    <property type="entry name" value="RNA_pol_sigma70_r2"/>
</dbReference>
<keyword evidence="5" id="KW-0804">Transcription</keyword>
<organism evidence="8 9">
    <name type="scientific">Candidatus Uhrbacteria bacterium GW2011_GWF2_41_16</name>
    <dbReference type="NCBI Taxonomy" id="1618997"/>
    <lineage>
        <taxon>Bacteria</taxon>
        <taxon>Candidatus Uhriibacteriota</taxon>
    </lineage>
</organism>
<dbReference type="Pfam" id="PF08281">
    <property type="entry name" value="Sigma70_r4_2"/>
    <property type="match status" value="1"/>
</dbReference>
<evidence type="ECO:0000259" key="7">
    <source>
        <dbReference type="Pfam" id="PF08281"/>
    </source>
</evidence>
<feature type="domain" description="RNA polymerase sigma-70 region 2" evidence="6">
    <location>
        <begin position="25"/>
        <end position="90"/>
    </location>
</feature>
<dbReference type="PANTHER" id="PTHR43133:SF52">
    <property type="entry name" value="ECF RNA POLYMERASE SIGMA FACTOR SIGL"/>
    <property type="match status" value="1"/>
</dbReference>
<dbReference type="AlphaFoldDB" id="A0A0G0VDC2"/>
<evidence type="ECO:0000256" key="4">
    <source>
        <dbReference type="ARBA" id="ARBA00023125"/>
    </source>
</evidence>
<sequence>MKDIQEQIFLYRIRTSRDETAFAVLYEKHVSAVRRFLFLKLPTPQDAEDAVSTTFFRLWNYLTAADAVESISGLIFTIARGVVAEFYRTRHPEHVPLSEGEEQSDQTNLLYLSADIALVRQALNRLEDRDQELIVLRFFEGRSIREIATHFQKTENATRVMLHRALKQLRSMLQPV</sequence>
<dbReference type="Gene3D" id="1.10.1740.10">
    <property type="match status" value="1"/>
</dbReference>
<evidence type="ECO:0000313" key="8">
    <source>
        <dbReference type="EMBL" id="KKR97636.1"/>
    </source>
</evidence>